<protein>
    <submittedName>
        <fullName evidence="1">Uncharacterized protein</fullName>
    </submittedName>
</protein>
<name>A0A0G0T150_9BACT</name>
<dbReference type="Proteomes" id="UP000034072">
    <property type="component" value="Unassembled WGS sequence"/>
</dbReference>
<proteinExistence type="predicted"/>
<evidence type="ECO:0000313" key="2">
    <source>
        <dbReference type="Proteomes" id="UP000034072"/>
    </source>
</evidence>
<evidence type="ECO:0000313" key="1">
    <source>
        <dbReference type="EMBL" id="KKR40825.1"/>
    </source>
</evidence>
<sequence>MGWTKSKKSSFKAGDRVTVPGGYGDGTITEFEDGCGGGELASVKLDSGRQEWVGVSRLKAAGPKKSTDKKADDYELYVRDVIRTSDGRLGLIKDFTYGGCSDQYAVVMFHDGQTREYNVSRVTLVAAATR</sequence>
<comment type="caution">
    <text evidence="1">The sequence shown here is derived from an EMBL/GenBank/DDBJ whole genome shotgun (WGS) entry which is preliminary data.</text>
</comment>
<dbReference type="AlphaFoldDB" id="A0A0G0T150"/>
<reference evidence="1 2" key="1">
    <citation type="journal article" date="2015" name="Nature">
        <title>rRNA introns, odd ribosomes, and small enigmatic genomes across a large radiation of phyla.</title>
        <authorList>
            <person name="Brown C.T."/>
            <person name="Hug L.A."/>
            <person name="Thomas B.C."/>
            <person name="Sharon I."/>
            <person name="Castelle C.J."/>
            <person name="Singh A."/>
            <person name="Wilkins M.J."/>
            <person name="Williams K.H."/>
            <person name="Banfield J.F."/>
        </authorList>
    </citation>
    <scope>NUCLEOTIDE SEQUENCE [LARGE SCALE GENOMIC DNA]</scope>
</reference>
<accession>A0A0G0T150</accession>
<dbReference type="EMBL" id="LBXZ01000004">
    <property type="protein sequence ID" value="KKR40825.1"/>
    <property type="molecule type" value="Genomic_DNA"/>
</dbReference>
<gene>
    <name evidence="1" type="ORF">UT75_C0004G0036</name>
</gene>
<organism evidence="1 2">
    <name type="scientific">Candidatus Yanofskybacteria bacterium GW2011_GWE2_40_11</name>
    <dbReference type="NCBI Taxonomy" id="1619033"/>
    <lineage>
        <taxon>Bacteria</taxon>
        <taxon>Candidatus Yanofskyibacteriota</taxon>
    </lineage>
</organism>